<dbReference type="GO" id="GO:0003725">
    <property type="term" value="F:double-stranded RNA binding"/>
    <property type="evidence" value="ECO:0007669"/>
    <property type="project" value="UniProtKB-UniRule"/>
</dbReference>
<evidence type="ECO:0000256" key="7">
    <source>
        <dbReference type="ARBA" id="ARBA00022694"/>
    </source>
</evidence>
<feature type="binding site" evidence="14">
    <location>
        <position position="61"/>
    </location>
    <ligand>
        <name>ATP</name>
        <dbReference type="ChEBI" id="CHEBI:30616"/>
    </ligand>
</feature>
<feature type="binding site" evidence="14">
    <location>
        <position position="143"/>
    </location>
    <ligand>
        <name>L-threonine</name>
        <dbReference type="ChEBI" id="CHEBI:57926"/>
    </ligand>
</feature>
<dbReference type="GO" id="GO:0061710">
    <property type="term" value="F:L-threonylcarbamoyladenylate synthase"/>
    <property type="evidence" value="ECO:0007669"/>
    <property type="project" value="UniProtKB-EC"/>
</dbReference>
<dbReference type="PIRSF" id="PIRSF004930">
    <property type="entry name" value="Tln_factor_SUA5"/>
    <property type="match status" value="1"/>
</dbReference>
<feature type="binding site" evidence="14">
    <location>
        <position position="153"/>
    </location>
    <ligand>
        <name>ATP</name>
        <dbReference type="ChEBI" id="CHEBI:30616"/>
    </ligand>
</feature>
<feature type="binding site" evidence="14">
    <location>
        <position position="124"/>
    </location>
    <ligand>
        <name>L-threonine</name>
        <dbReference type="ChEBI" id="CHEBI:57926"/>
    </ligand>
</feature>
<feature type="binding site" evidence="14">
    <location>
        <position position="38"/>
    </location>
    <ligand>
        <name>L-threonine</name>
        <dbReference type="ChEBI" id="CHEBI:57926"/>
    </ligand>
</feature>
<dbReference type="InterPro" id="IPR050156">
    <property type="entry name" value="TC-AMP_synthase_SUA5"/>
</dbReference>
<feature type="binding site" evidence="14">
    <location>
        <position position="145"/>
    </location>
    <ligand>
        <name>ATP</name>
        <dbReference type="ChEBI" id="CHEBI:30616"/>
    </ligand>
</feature>
<evidence type="ECO:0000256" key="1">
    <source>
        <dbReference type="ARBA" id="ARBA00004496"/>
    </source>
</evidence>
<sequence length="359" mass="39622">MVLTKVHSVDPLNPDEDIIDRCCKAILNGAIIVFPTETVYGLGAYVYNVEAVRKIFIAKSRPMDNPLIVHISKIDQLYEIAIDVPEIVNIIAENFWPGPLTILLRKNRSVPKEVSGGLDTVAVRMPAHPVALKLIDCSGPIAAPSANISGRPSPTSPYHVLVDMFGRADIILDAGETFFGVESTIIDILSDPPKLLRPGAMPIEKIEEVLNKRIEIPVFALGYKESEKALAPGMKYKHYAPKTPLIIAKSRDYTDCRRYAEKVKKIAMDLIARGRNIAVVASTETADIYIDLNIKIFVLGSRKNLFEIAKNLFGVLRELDRSGVDMAIVEGYPEKGIGITIMNRLIKASGYRVVDVDTD</sequence>
<dbReference type="PROSITE" id="PS51163">
    <property type="entry name" value="YRDC"/>
    <property type="match status" value="1"/>
</dbReference>
<evidence type="ECO:0000256" key="6">
    <source>
        <dbReference type="ARBA" id="ARBA00022679"/>
    </source>
</evidence>
<evidence type="ECO:0000313" key="17">
    <source>
        <dbReference type="Proteomes" id="UP000001304"/>
    </source>
</evidence>
<evidence type="ECO:0000259" key="15">
    <source>
        <dbReference type="PROSITE" id="PS51163"/>
    </source>
</evidence>
<evidence type="ECO:0000256" key="13">
    <source>
        <dbReference type="PIRNR" id="PIRNR004930"/>
    </source>
</evidence>
<evidence type="ECO:0000256" key="4">
    <source>
        <dbReference type="ARBA" id="ARBA00015492"/>
    </source>
</evidence>
<dbReference type="KEGG" id="iag:Igag_0316"/>
<dbReference type="InterPro" id="IPR017945">
    <property type="entry name" value="DHBP_synth_RibB-like_a/b_dom"/>
</dbReference>
<dbReference type="EC" id="2.7.7.87" evidence="3 13"/>
<reference evidence="16 17" key="1">
    <citation type="journal article" date="2010" name="Stand. Genomic Sci.">
        <title>Complete genome sequence of Ignisphaera aggregans type strain (AQ1.S1).</title>
        <authorList>
            <person name="Goker M."/>
            <person name="Held B."/>
            <person name="Lapidus A."/>
            <person name="Nolan M."/>
            <person name="Spring S."/>
            <person name="Yasawong M."/>
            <person name="Lucas S."/>
            <person name="Glavina Del Rio T."/>
            <person name="Tice H."/>
            <person name="Cheng J.F."/>
            <person name="Goodwin L."/>
            <person name="Tapia R."/>
            <person name="Pitluck S."/>
            <person name="Liolios K."/>
            <person name="Ivanova N."/>
            <person name="Mavromatis K."/>
            <person name="Mikhailova N."/>
            <person name="Pati A."/>
            <person name="Chen A."/>
            <person name="Palaniappan K."/>
            <person name="Brambilla E."/>
            <person name="Land M."/>
            <person name="Hauser L."/>
            <person name="Chang Y.J."/>
            <person name="Jeffries C.D."/>
            <person name="Brettin T."/>
            <person name="Detter J.C."/>
            <person name="Han C."/>
            <person name="Rohde M."/>
            <person name="Sikorski J."/>
            <person name="Woyke T."/>
            <person name="Bristow J."/>
            <person name="Eisen J.A."/>
            <person name="Markowitz V."/>
            <person name="Hugenholtz P."/>
            <person name="Kyrpides N.C."/>
            <person name="Klenk H.P."/>
        </authorList>
    </citation>
    <scope>NUCLEOTIDE SEQUENCE [LARGE SCALE GENOMIC DNA]</scope>
    <source>
        <strain evidence="17">DSM 17230 / JCM 13409 / AQ1.S1</strain>
    </source>
</reference>
<comment type="similarity">
    <text evidence="2 13">Belongs to the SUA5 family.</text>
</comment>
<dbReference type="GO" id="GO:0000049">
    <property type="term" value="F:tRNA binding"/>
    <property type="evidence" value="ECO:0007669"/>
    <property type="project" value="TreeGrafter"/>
</dbReference>
<dbReference type="EMBL" id="CP002098">
    <property type="protein sequence ID" value="ADM27162.1"/>
    <property type="molecule type" value="Genomic_DNA"/>
</dbReference>
<dbReference type="Proteomes" id="UP000001304">
    <property type="component" value="Chromosome"/>
</dbReference>
<dbReference type="PANTHER" id="PTHR17490:SF16">
    <property type="entry name" value="THREONYLCARBAMOYL-AMP SYNTHASE"/>
    <property type="match status" value="1"/>
</dbReference>
<dbReference type="InterPro" id="IPR038385">
    <property type="entry name" value="Sua5/YwlC_C"/>
</dbReference>
<keyword evidence="9 13" id="KW-0547">Nucleotide-binding</keyword>
<organism evidence="16 17">
    <name type="scientific">Ignisphaera aggregans (strain DSM 17230 / JCM 13409 / AQ1.S1)</name>
    <dbReference type="NCBI Taxonomy" id="583356"/>
    <lineage>
        <taxon>Archaea</taxon>
        <taxon>Thermoproteota</taxon>
        <taxon>Thermoprotei</taxon>
        <taxon>Desulfurococcales</taxon>
        <taxon>Desulfurococcaceae</taxon>
        <taxon>Ignisphaera</taxon>
    </lineage>
</organism>
<name>E0SQT8_IGNAA</name>
<dbReference type="SUPFAM" id="SSF55821">
    <property type="entry name" value="YrdC/RibB"/>
    <property type="match status" value="1"/>
</dbReference>
<dbReference type="GO" id="GO:0005737">
    <property type="term" value="C:cytoplasm"/>
    <property type="evidence" value="ECO:0007669"/>
    <property type="project" value="UniProtKB-SubCell"/>
</dbReference>
<comment type="function">
    <text evidence="13">Required for the formation of a threonylcarbamoyl group on adenosine at position 37 (t(6)A37) in tRNAs that read codons beginning with adenine.</text>
</comment>
<comment type="subcellular location">
    <subcellularLocation>
        <location evidence="1 13">Cytoplasm</location>
    </subcellularLocation>
</comment>
<keyword evidence="8 13" id="KW-0548">Nucleotidyltransferase</keyword>
<keyword evidence="17" id="KW-1185">Reference proteome</keyword>
<evidence type="ECO:0000256" key="5">
    <source>
        <dbReference type="ARBA" id="ARBA00022490"/>
    </source>
</evidence>
<evidence type="ECO:0000256" key="8">
    <source>
        <dbReference type="ARBA" id="ARBA00022695"/>
    </source>
</evidence>
<proteinExistence type="inferred from homology"/>
<dbReference type="InterPro" id="IPR006070">
    <property type="entry name" value="Sua5-like_dom"/>
</dbReference>
<dbReference type="FunFam" id="3.90.870.10:FF:000009">
    <property type="entry name" value="Threonylcarbamoyl-AMP synthase, putative"/>
    <property type="match status" value="1"/>
</dbReference>
<dbReference type="GO" id="GO:0005524">
    <property type="term" value="F:ATP binding"/>
    <property type="evidence" value="ECO:0007669"/>
    <property type="project" value="UniProtKB-UniRule"/>
</dbReference>
<protein>
    <recommendedName>
        <fullName evidence="4 13">Threonylcarbamoyl-AMP synthase</fullName>
        <shortName evidence="13">TC-AMP synthase</shortName>
        <ecNumber evidence="3 13">2.7.7.87</ecNumber>
    </recommendedName>
    <alternativeName>
        <fullName evidence="11 13">L-threonylcarbamoyladenylate synthase</fullName>
    </alternativeName>
</protein>
<evidence type="ECO:0000256" key="12">
    <source>
        <dbReference type="ARBA" id="ARBA00048366"/>
    </source>
</evidence>
<keyword evidence="6 13" id="KW-0808">Transferase</keyword>
<comment type="catalytic activity">
    <reaction evidence="12 13">
        <text>L-threonine + hydrogencarbonate + ATP = L-threonylcarbamoyladenylate + diphosphate + H2O</text>
        <dbReference type="Rhea" id="RHEA:36407"/>
        <dbReference type="ChEBI" id="CHEBI:15377"/>
        <dbReference type="ChEBI" id="CHEBI:17544"/>
        <dbReference type="ChEBI" id="CHEBI:30616"/>
        <dbReference type="ChEBI" id="CHEBI:33019"/>
        <dbReference type="ChEBI" id="CHEBI:57926"/>
        <dbReference type="ChEBI" id="CHEBI:73682"/>
        <dbReference type="EC" id="2.7.7.87"/>
    </reaction>
</comment>
<feature type="binding site" evidence="14">
    <location>
        <position position="239"/>
    </location>
    <ligand>
        <name>ATP</name>
        <dbReference type="ChEBI" id="CHEBI:30616"/>
    </ligand>
</feature>
<dbReference type="NCBIfam" id="TIGR00057">
    <property type="entry name" value="L-threonylcarbamoyladenylate synthase"/>
    <property type="match status" value="1"/>
</dbReference>
<feature type="domain" description="YrdC-like" evidence="15">
    <location>
        <begin position="16"/>
        <end position="201"/>
    </location>
</feature>
<keyword evidence="7 13" id="KW-0819">tRNA processing</keyword>
<evidence type="ECO:0000256" key="9">
    <source>
        <dbReference type="ARBA" id="ARBA00022741"/>
    </source>
</evidence>
<evidence type="ECO:0000256" key="14">
    <source>
        <dbReference type="PIRSR" id="PIRSR004930-1"/>
    </source>
</evidence>
<accession>E0SQT8</accession>
<evidence type="ECO:0000256" key="3">
    <source>
        <dbReference type="ARBA" id="ARBA00012584"/>
    </source>
</evidence>
<dbReference type="PANTHER" id="PTHR17490">
    <property type="entry name" value="SUA5"/>
    <property type="match status" value="1"/>
</dbReference>
<keyword evidence="10 13" id="KW-0067">ATP-binding</keyword>
<evidence type="ECO:0000256" key="2">
    <source>
        <dbReference type="ARBA" id="ARBA00007663"/>
    </source>
</evidence>
<dbReference type="HOGENOM" id="CLU_031397_0_0_2"/>
<feature type="binding site" evidence="14">
    <location>
        <position position="65"/>
    </location>
    <ligand>
        <name>ATP</name>
        <dbReference type="ChEBI" id="CHEBI:30616"/>
    </ligand>
</feature>
<evidence type="ECO:0000256" key="10">
    <source>
        <dbReference type="ARBA" id="ARBA00022840"/>
    </source>
</evidence>
<dbReference type="Gene3D" id="3.40.50.11030">
    <property type="entry name" value="Threonylcarbamoyl-AMP synthase, C-terminal domain"/>
    <property type="match status" value="1"/>
</dbReference>
<dbReference type="Pfam" id="PF03481">
    <property type="entry name" value="Sua5_C"/>
    <property type="match status" value="1"/>
</dbReference>
<dbReference type="GO" id="GO:0008033">
    <property type="term" value="P:tRNA processing"/>
    <property type="evidence" value="ECO:0007669"/>
    <property type="project" value="UniProtKB-KW"/>
</dbReference>
<gene>
    <name evidence="16" type="ordered locus">Igag_0316</name>
</gene>
<dbReference type="BioCyc" id="IAGG583356:GHAH-325-MONOMER"/>
<evidence type="ECO:0000256" key="11">
    <source>
        <dbReference type="ARBA" id="ARBA00029774"/>
    </source>
</evidence>
<dbReference type="InterPro" id="IPR010923">
    <property type="entry name" value="T(6)A37_SUA5"/>
</dbReference>
<dbReference type="InterPro" id="IPR005145">
    <property type="entry name" value="Sua5_C"/>
</dbReference>
<dbReference type="AlphaFoldDB" id="E0SQT8"/>
<feature type="binding site" evidence="14">
    <location>
        <position position="70"/>
    </location>
    <ligand>
        <name>L-threonine</name>
        <dbReference type="ChEBI" id="CHEBI:57926"/>
    </ligand>
</feature>
<feature type="binding site" evidence="14">
    <location>
        <position position="183"/>
    </location>
    <ligand>
        <name>L-threonine</name>
        <dbReference type="ChEBI" id="CHEBI:57926"/>
    </ligand>
</feature>
<dbReference type="STRING" id="583356.Igag_0316"/>
<dbReference type="Pfam" id="PF01300">
    <property type="entry name" value="Sua5_yciO_yrdC"/>
    <property type="match status" value="1"/>
</dbReference>
<keyword evidence="5 13" id="KW-0963">Cytoplasm</keyword>
<evidence type="ECO:0000313" key="16">
    <source>
        <dbReference type="EMBL" id="ADM27162.1"/>
    </source>
</evidence>
<feature type="binding site" evidence="14">
    <location>
        <position position="197"/>
    </location>
    <ligand>
        <name>ATP</name>
        <dbReference type="ChEBI" id="CHEBI:30616"/>
    </ligand>
</feature>
<dbReference type="Gene3D" id="3.90.870.10">
    <property type="entry name" value="DHBP synthase"/>
    <property type="match status" value="1"/>
</dbReference>
<dbReference type="GO" id="GO:0006450">
    <property type="term" value="P:regulation of translational fidelity"/>
    <property type="evidence" value="ECO:0007669"/>
    <property type="project" value="TreeGrafter"/>
</dbReference>
<feature type="binding site" evidence="14">
    <location>
        <position position="120"/>
    </location>
    <ligand>
        <name>ATP</name>
        <dbReference type="ChEBI" id="CHEBI:30616"/>
    </ligand>
</feature>